<keyword evidence="3" id="KW-1185">Reference proteome</keyword>
<gene>
    <name evidence="2" type="ORF">INT44_009047</name>
</gene>
<feature type="region of interest" description="Disordered" evidence="1">
    <location>
        <begin position="58"/>
        <end position="98"/>
    </location>
</feature>
<reference evidence="2" key="1">
    <citation type="submission" date="2020-12" db="EMBL/GenBank/DDBJ databases">
        <title>Metabolic potential, ecology and presence of endohyphal bacteria is reflected in genomic diversity of Mucoromycotina.</title>
        <authorList>
            <person name="Muszewska A."/>
            <person name="Okrasinska A."/>
            <person name="Steczkiewicz K."/>
            <person name="Drgas O."/>
            <person name="Orlowska M."/>
            <person name="Perlinska-Lenart U."/>
            <person name="Aleksandrzak-Piekarczyk T."/>
            <person name="Szatraj K."/>
            <person name="Zielenkiewicz U."/>
            <person name="Pilsyk S."/>
            <person name="Malc E."/>
            <person name="Mieczkowski P."/>
            <person name="Kruszewska J.S."/>
            <person name="Biernat P."/>
            <person name="Pawlowska J."/>
        </authorList>
    </citation>
    <scope>NUCLEOTIDE SEQUENCE</scope>
    <source>
        <strain evidence="2">WA0000051536</strain>
    </source>
</reference>
<feature type="compositionally biased region" description="Basic and acidic residues" evidence="1">
    <location>
        <begin position="88"/>
        <end position="98"/>
    </location>
</feature>
<dbReference type="OrthoDB" id="2417678at2759"/>
<evidence type="ECO:0000256" key="1">
    <source>
        <dbReference type="SAM" id="MobiDB-lite"/>
    </source>
</evidence>
<name>A0A8H7Q3M5_9FUNG</name>
<dbReference type="AlphaFoldDB" id="A0A8H7Q3M5"/>
<evidence type="ECO:0000313" key="2">
    <source>
        <dbReference type="EMBL" id="KAG2184036.1"/>
    </source>
</evidence>
<protein>
    <submittedName>
        <fullName evidence="2">Uncharacterized protein</fullName>
    </submittedName>
</protein>
<dbReference type="Proteomes" id="UP000612746">
    <property type="component" value="Unassembled WGS sequence"/>
</dbReference>
<organism evidence="2 3">
    <name type="scientific">Umbelopsis vinacea</name>
    <dbReference type="NCBI Taxonomy" id="44442"/>
    <lineage>
        <taxon>Eukaryota</taxon>
        <taxon>Fungi</taxon>
        <taxon>Fungi incertae sedis</taxon>
        <taxon>Mucoromycota</taxon>
        <taxon>Mucoromycotina</taxon>
        <taxon>Umbelopsidomycetes</taxon>
        <taxon>Umbelopsidales</taxon>
        <taxon>Umbelopsidaceae</taxon>
        <taxon>Umbelopsis</taxon>
    </lineage>
</organism>
<evidence type="ECO:0000313" key="3">
    <source>
        <dbReference type="Proteomes" id="UP000612746"/>
    </source>
</evidence>
<comment type="caution">
    <text evidence="2">The sequence shown here is derived from an EMBL/GenBank/DDBJ whole genome shotgun (WGS) entry which is preliminary data.</text>
</comment>
<proteinExistence type="predicted"/>
<dbReference type="EMBL" id="JAEPRA010000006">
    <property type="protein sequence ID" value="KAG2184036.1"/>
    <property type="molecule type" value="Genomic_DNA"/>
</dbReference>
<sequence length="118" mass="12674">MPSVSTPTPAAERMAAAQPIQQGQPDYINRILSRFGHHLSHQQQSTLTQNLVPVLQTSRQGGLDANKDDLSRAGASFMSSPAFTDSEEDKRKNAQELQRRQLAAVAMAAAANGSATTK</sequence>
<accession>A0A8H7Q3M5</accession>
<feature type="region of interest" description="Disordered" evidence="1">
    <location>
        <begin position="1"/>
        <end position="22"/>
    </location>
</feature>